<dbReference type="Pfam" id="PF01193">
    <property type="entry name" value="RNA_pol_L"/>
    <property type="match status" value="1"/>
</dbReference>
<keyword evidence="4" id="KW-0804">Transcription</keyword>
<dbReference type="InterPro" id="IPR036603">
    <property type="entry name" value="RBP11-like"/>
</dbReference>
<keyword evidence="2" id="KW-0240">DNA-directed RNA polymerase</keyword>
<organism evidence="6">
    <name type="scientific">viral metagenome</name>
    <dbReference type="NCBI Taxonomy" id="1070528"/>
    <lineage>
        <taxon>unclassified sequences</taxon>
        <taxon>metagenomes</taxon>
        <taxon>organismal metagenomes</taxon>
    </lineage>
</organism>
<dbReference type="InterPro" id="IPR009025">
    <property type="entry name" value="RBP11-like_dimer"/>
</dbReference>
<dbReference type="Pfam" id="PF13656">
    <property type="entry name" value="RNA_pol_L_2"/>
    <property type="match status" value="1"/>
</dbReference>
<dbReference type="PANTHER" id="PTHR11800:SF2">
    <property type="entry name" value="DNA-DIRECTED RNA POLYMERASE II SUBUNIT RPB3"/>
    <property type="match status" value="1"/>
</dbReference>
<dbReference type="SUPFAM" id="SSF55257">
    <property type="entry name" value="RBP11-like subunits of RNA polymerase"/>
    <property type="match status" value="2"/>
</dbReference>
<dbReference type="Gene3D" id="2.170.120.12">
    <property type="entry name" value="DNA-directed RNA polymerase, insert domain"/>
    <property type="match status" value="1"/>
</dbReference>
<dbReference type="SMART" id="SM00662">
    <property type="entry name" value="RPOLD"/>
    <property type="match status" value="1"/>
</dbReference>
<comment type="subcellular location">
    <subcellularLocation>
        <location evidence="1">Virion</location>
    </subcellularLocation>
</comment>
<accession>A0A6C0ACG0</accession>
<evidence type="ECO:0000313" key="6">
    <source>
        <dbReference type="EMBL" id="QHS77200.1"/>
    </source>
</evidence>
<sequence>MIDTKKIKITQLLKREMEGFMSSRLILDIGGPGIDYSIVNGLRRVTIDEIPIYAYDSSTVDIEFNDSIYNNDMMELRLSNLPIFDIKNNIIFLSRKYYEKVDFTDPKRERHPDEKKIETYINVHNDTLTNMNITTDSIKMIIDGEEVKNPYKKTHPILLLKLRPNQAFKARLRAVLGIGDINNVYAGAGNVYYKEEDNRFKFTIESQGQMDEYELLDKGCSILIKKLSDVYENVSKNFKGDETDKNVQLDLINEDYTIGNLIKDSLQDHKDVIFAGCSKPDKQIKEVIIKYTTGVKNKMIPFKEAIDSKIKVLEEIQSQIQKLGSKYINTY</sequence>
<proteinExistence type="predicted"/>
<evidence type="ECO:0000256" key="4">
    <source>
        <dbReference type="ARBA" id="ARBA00023163"/>
    </source>
</evidence>
<keyword evidence="3" id="KW-0946">Virion</keyword>
<dbReference type="GO" id="GO:0044423">
    <property type="term" value="C:virion component"/>
    <property type="evidence" value="ECO:0007669"/>
    <property type="project" value="UniProtKB-KW"/>
</dbReference>
<dbReference type="InterPro" id="IPR050518">
    <property type="entry name" value="Rpo3/RPB3_RNA_Pol_subunit"/>
</dbReference>
<feature type="domain" description="DNA-directed RNA polymerase RpoA/D/Rpb3-type" evidence="5">
    <location>
        <begin position="24"/>
        <end position="233"/>
    </location>
</feature>
<evidence type="ECO:0000259" key="5">
    <source>
        <dbReference type="SMART" id="SM00662"/>
    </source>
</evidence>
<dbReference type="Gene3D" id="3.30.1360.10">
    <property type="entry name" value="RNA polymerase, RBP11-like subunit"/>
    <property type="match status" value="3"/>
</dbReference>
<dbReference type="GO" id="GO:0006366">
    <property type="term" value="P:transcription by RNA polymerase II"/>
    <property type="evidence" value="ECO:0007669"/>
    <property type="project" value="TreeGrafter"/>
</dbReference>
<dbReference type="PANTHER" id="PTHR11800">
    <property type="entry name" value="DNA-DIRECTED RNA POLYMERASE"/>
    <property type="match status" value="1"/>
</dbReference>
<dbReference type="AlphaFoldDB" id="A0A6C0ACG0"/>
<dbReference type="EMBL" id="MN740543">
    <property type="protein sequence ID" value="QHS77200.1"/>
    <property type="molecule type" value="Genomic_DNA"/>
</dbReference>
<dbReference type="InterPro" id="IPR036643">
    <property type="entry name" value="RNApol_insert_sf"/>
</dbReference>
<dbReference type="GO" id="GO:0046983">
    <property type="term" value="F:protein dimerization activity"/>
    <property type="evidence" value="ECO:0007669"/>
    <property type="project" value="InterPro"/>
</dbReference>
<evidence type="ECO:0000256" key="2">
    <source>
        <dbReference type="ARBA" id="ARBA00022478"/>
    </source>
</evidence>
<reference evidence="6" key="1">
    <citation type="journal article" date="2020" name="Nature">
        <title>Giant virus diversity and host interactions through global metagenomics.</title>
        <authorList>
            <person name="Schulz F."/>
            <person name="Roux S."/>
            <person name="Paez-Espino D."/>
            <person name="Jungbluth S."/>
            <person name="Walsh D.A."/>
            <person name="Denef V.J."/>
            <person name="McMahon K.D."/>
            <person name="Konstantinidis K.T."/>
            <person name="Eloe-Fadrosh E.A."/>
            <person name="Kyrpides N.C."/>
            <person name="Woyke T."/>
        </authorList>
    </citation>
    <scope>NUCLEOTIDE SEQUENCE</scope>
    <source>
        <strain evidence="6">GVMAG-S-1004661-13</strain>
    </source>
</reference>
<dbReference type="SUPFAM" id="SSF56553">
    <property type="entry name" value="Insert subdomain of RNA polymerase alpha subunit"/>
    <property type="match status" value="1"/>
</dbReference>
<evidence type="ECO:0000256" key="1">
    <source>
        <dbReference type="ARBA" id="ARBA00004328"/>
    </source>
</evidence>
<protein>
    <recommendedName>
        <fullName evidence="5">DNA-directed RNA polymerase RpoA/D/Rpb3-type domain-containing protein</fullName>
    </recommendedName>
</protein>
<dbReference type="GO" id="GO:0003899">
    <property type="term" value="F:DNA-directed RNA polymerase activity"/>
    <property type="evidence" value="ECO:0007669"/>
    <property type="project" value="InterPro"/>
</dbReference>
<evidence type="ECO:0000256" key="3">
    <source>
        <dbReference type="ARBA" id="ARBA00022844"/>
    </source>
</evidence>
<dbReference type="GO" id="GO:0005665">
    <property type="term" value="C:RNA polymerase II, core complex"/>
    <property type="evidence" value="ECO:0007669"/>
    <property type="project" value="TreeGrafter"/>
</dbReference>
<name>A0A6C0ACG0_9ZZZZ</name>
<dbReference type="InterPro" id="IPR011263">
    <property type="entry name" value="DNA-dir_RNA_pol_RpoA/D/Rpb3"/>
</dbReference>